<dbReference type="InterPro" id="IPR040256">
    <property type="entry name" value="At4g02000-like"/>
</dbReference>
<protein>
    <submittedName>
        <fullName evidence="1">Uncharacterized protein</fullName>
    </submittedName>
</protein>
<keyword evidence="2" id="KW-1185">Reference proteome</keyword>
<accession>A0ABD0UWT4</accession>
<evidence type="ECO:0000313" key="1">
    <source>
        <dbReference type="EMBL" id="KAL0917130.1"/>
    </source>
</evidence>
<proteinExistence type="predicted"/>
<gene>
    <name evidence="1" type="ORF">M5K25_012177</name>
</gene>
<comment type="caution">
    <text evidence="1">The sequence shown here is derived from an EMBL/GenBank/DDBJ whole genome shotgun (WGS) entry which is preliminary data.</text>
</comment>
<evidence type="ECO:0000313" key="2">
    <source>
        <dbReference type="Proteomes" id="UP001552299"/>
    </source>
</evidence>
<organism evidence="1 2">
    <name type="scientific">Dendrobium thyrsiflorum</name>
    <name type="common">Pinecone-like raceme dendrobium</name>
    <name type="synonym">Orchid</name>
    <dbReference type="NCBI Taxonomy" id="117978"/>
    <lineage>
        <taxon>Eukaryota</taxon>
        <taxon>Viridiplantae</taxon>
        <taxon>Streptophyta</taxon>
        <taxon>Embryophyta</taxon>
        <taxon>Tracheophyta</taxon>
        <taxon>Spermatophyta</taxon>
        <taxon>Magnoliopsida</taxon>
        <taxon>Liliopsida</taxon>
        <taxon>Asparagales</taxon>
        <taxon>Orchidaceae</taxon>
        <taxon>Epidendroideae</taxon>
        <taxon>Malaxideae</taxon>
        <taxon>Dendrobiinae</taxon>
        <taxon>Dendrobium</taxon>
    </lineage>
</organism>
<sequence length="212" mass="22758">MAVIRISDPGFLDGAFKSRSFADALAGSSSNGCFPELKRTTFCGLPSLWISDEDILALAEPFQYALVGFFPSRRPSLDAIRSMFGRPLKVDNTTSVGSRPSVAHVLVELDISKNYLDKVWIGPDNFRGECRTLSSAPMNIQATSNNPLSSDGNATTVLENAINDGNVVATVEKLNKPSSNLCPVASNIEMLPFGGKGVENGLEVMVDEVDVQ</sequence>
<dbReference type="AlphaFoldDB" id="A0ABD0UWT4"/>
<dbReference type="EMBL" id="JANQDX010000010">
    <property type="protein sequence ID" value="KAL0917130.1"/>
    <property type="molecule type" value="Genomic_DNA"/>
</dbReference>
<dbReference type="PANTHER" id="PTHR31286:SF180">
    <property type="entry name" value="OS10G0362600 PROTEIN"/>
    <property type="match status" value="1"/>
</dbReference>
<dbReference type="PANTHER" id="PTHR31286">
    <property type="entry name" value="GLYCINE-RICH CELL WALL STRUCTURAL PROTEIN 1.8-LIKE"/>
    <property type="match status" value="1"/>
</dbReference>
<reference evidence="1 2" key="1">
    <citation type="journal article" date="2024" name="Plant Biotechnol. J.">
        <title>Dendrobium thyrsiflorum genome and its molecular insights into genes involved in important horticultural traits.</title>
        <authorList>
            <person name="Chen B."/>
            <person name="Wang J.Y."/>
            <person name="Zheng P.J."/>
            <person name="Li K.L."/>
            <person name="Liang Y.M."/>
            <person name="Chen X.F."/>
            <person name="Zhang C."/>
            <person name="Zhao X."/>
            <person name="He X."/>
            <person name="Zhang G.Q."/>
            <person name="Liu Z.J."/>
            <person name="Xu Q."/>
        </authorList>
    </citation>
    <scope>NUCLEOTIDE SEQUENCE [LARGE SCALE GENOMIC DNA]</scope>
    <source>
        <strain evidence="1">GZMU011</strain>
    </source>
</reference>
<name>A0ABD0UWT4_DENTH</name>
<dbReference type="Proteomes" id="UP001552299">
    <property type="component" value="Unassembled WGS sequence"/>
</dbReference>